<organism evidence="1 2">
    <name type="scientific">Enemella dayhoffiae</name>
    <dbReference type="NCBI Taxonomy" id="2016507"/>
    <lineage>
        <taxon>Bacteria</taxon>
        <taxon>Bacillati</taxon>
        <taxon>Actinomycetota</taxon>
        <taxon>Actinomycetes</taxon>
        <taxon>Propionibacteriales</taxon>
        <taxon>Propionibacteriaceae</taxon>
        <taxon>Enemella</taxon>
    </lineage>
</organism>
<reference evidence="1 2" key="1">
    <citation type="submission" date="2017-07" db="EMBL/GenBank/DDBJ databases">
        <title>Draft whole genome sequences of clinical Proprionibacteriaceae strains.</title>
        <authorList>
            <person name="Bernier A.-M."/>
            <person name="Bernard K."/>
            <person name="Domingo M.-C."/>
        </authorList>
    </citation>
    <scope>NUCLEOTIDE SEQUENCE [LARGE SCALE GENOMIC DNA]</scope>
    <source>
        <strain evidence="1 2">NML 130396</strain>
    </source>
</reference>
<dbReference type="Gene3D" id="3.30.530.20">
    <property type="match status" value="1"/>
</dbReference>
<evidence type="ECO:0000313" key="1">
    <source>
        <dbReference type="EMBL" id="OYO25236.1"/>
    </source>
</evidence>
<comment type="caution">
    <text evidence="1">The sequence shown here is derived from an EMBL/GenBank/DDBJ whole genome shotgun (WGS) entry which is preliminary data.</text>
</comment>
<evidence type="ECO:0000313" key="2">
    <source>
        <dbReference type="Proteomes" id="UP000216311"/>
    </source>
</evidence>
<proteinExistence type="predicted"/>
<dbReference type="Proteomes" id="UP000216311">
    <property type="component" value="Unassembled WGS sequence"/>
</dbReference>
<dbReference type="RefSeq" id="WP_094362444.1">
    <property type="nucleotide sequence ID" value="NZ_NMVQ01000001.1"/>
</dbReference>
<dbReference type="EMBL" id="NMVQ01000001">
    <property type="protein sequence ID" value="OYO25236.1"/>
    <property type="molecule type" value="Genomic_DNA"/>
</dbReference>
<name>A0A255HCX2_9ACTN</name>
<protein>
    <recommendedName>
        <fullName evidence="3">SRPBCC family protein</fullName>
    </recommendedName>
</protein>
<accession>A0A255HCX2</accession>
<dbReference type="OrthoDB" id="4823586at2"/>
<keyword evidence="2" id="KW-1185">Reference proteome</keyword>
<sequence length="146" mass="15970">MIRFRVVERTGRFPADALAALLDLDAHTAVIPFTRVRHDGRELREGTEFVARTAVGPVGFDDRMRVEQWLPPVEGRVGRVLISKRGRPLGGRIEILVRPDGRGSVVEWRQELTVLGLPGLLGRPAAAVAAAAYGSVIRRLLACPST</sequence>
<evidence type="ECO:0008006" key="3">
    <source>
        <dbReference type="Google" id="ProtNLM"/>
    </source>
</evidence>
<dbReference type="SUPFAM" id="SSF55961">
    <property type="entry name" value="Bet v1-like"/>
    <property type="match status" value="1"/>
</dbReference>
<dbReference type="AlphaFoldDB" id="A0A255HCX2"/>
<gene>
    <name evidence="1" type="ORF">CGZ93_01945</name>
</gene>
<dbReference type="InterPro" id="IPR023393">
    <property type="entry name" value="START-like_dom_sf"/>
</dbReference>